<dbReference type="InterPro" id="IPR014729">
    <property type="entry name" value="Rossmann-like_a/b/a_fold"/>
</dbReference>
<dbReference type="PANTHER" id="PTHR46509:SF1">
    <property type="entry name" value="PHOSPHOADENOSINE PHOSPHOSULFATE REDUCTASE"/>
    <property type="match status" value="1"/>
</dbReference>
<dbReference type="NCBIfam" id="NF002537">
    <property type="entry name" value="PRK02090.1"/>
    <property type="match status" value="1"/>
</dbReference>
<dbReference type="GO" id="GO:0046872">
    <property type="term" value="F:metal ion binding"/>
    <property type="evidence" value="ECO:0007669"/>
    <property type="project" value="UniProtKB-KW"/>
</dbReference>
<accession>A0A6J4SXC2</accession>
<gene>
    <name evidence="4" type="primary">cysH</name>
    <name evidence="6" type="ORF">AVDCRST_MAG17-1829</name>
</gene>
<dbReference type="PANTHER" id="PTHR46509">
    <property type="entry name" value="PHOSPHOADENOSINE PHOSPHOSULFATE REDUCTASE"/>
    <property type="match status" value="1"/>
</dbReference>
<evidence type="ECO:0000256" key="3">
    <source>
        <dbReference type="ARBA" id="ARBA00024327"/>
    </source>
</evidence>
<evidence type="ECO:0000313" key="6">
    <source>
        <dbReference type="EMBL" id="CAA9508235.1"/>
    </source>
</evidence>
<dbReference type="EMBL" id="CADCVV010000137">
    <property type="protein sequence ID" value="CAA9508235.1"/>
    <property type="molecule type" value="Genomic_DNA"/>
</dbReference>
<evidence type="ECO:0000256" key="2">
    <source>
        <dbReference type="ARBA" id="ARBA00023002"/>
    </source>
</evidence>
<evidence type="ECO:0000256" key="4">
    <source>
        <dbReference type="HAMAP-Rule" id="MF_00063"/>
    </source>
</evidence>
<keyword evidence="2 4" id="KW-0560">Oxidoreductase</keyword>
<keyword evidence="4" id="KW-0408">Iron</keyword>
<dbReference type="EC" id="1.8.4.10" evidence="4"/>
<dbReference type="CDD" id="cd23945">
    <property type="entry name" value="PAPS_reductase"/>
    <property type="match status" value="1"/>
</dbReference>
<reference evidence="6" key="1">
    <citation type="submission" date="2020-02" db="EMBL/GenBank/DDBJ databases">
        <authorList>
            <person name="Meier V. D."/>
        </authorList>
    </citation>
    <scope>NUCLEOTIDE SEQUENCE</scope>
    <source>
        <strain evidence="6">AVDCRST_MAG17</strain>
    </source>
</reference>
<dbReference type="GO" id="GO:0019379">
    <property type="term" value="P:sulfate assimilation, phosphoadenylyl sulfate reduction by phosphoadenylyl-sulfate reductase (thioredoxin)"/>
    <property type="evidence" value="ECO:0007669"/>
    <property type="project" value="UniProtKB-UniRule"/>
</dbReference>
<feature type="domain" description="Phosphoadenosine phosphosulphate reductase" evidence="5">
    <location>
        <begin position="31"/>
        <end position="200"/>
    </location>
</feature>
<keyword evidence="4" id="KW-0479">Metal-binding</keyword>
<dbReference type="GO" id="GO:0004604">
    <property type="term" value="F:phosphoadenylyl-sulfate reductase (thioredoxin) activity"/>
    <property type="evidence" value="ECO:0007669"/>
    <property type="project" value="UniProtKB-UniRule"/>
</dbReference>
<dbReference type="GO" id="GO:0043866">
    <property type="term" value="F:adenylyl-sulfate reductase (thioredoxin) activity"/>
    <property type="evidence" value="ECO:0007669"/>
    <property type="project" value="UniProtKB-EC"/>
</dbReference>
<organism evidence="6">
    <name type="scientific">uncultured Solirubrobacterales bacterium</name>
    <dbReference type="NCBI Taxonomy" id="768556"/>
    <lineage>
        <taxon>Bacteria</taxon>
        <taxon>Bacillati</taxon>
        <taxon>Actinomycetota</taxon>
        <taxon>Thermoleophilia</taxon>
        <taxon>Solirubrobacterales</taxon>
        <taxon>environmental samples</taxon>
    </lineage>
</organism>
<feature type="binding site" evidence="4">
    <location>
        <position position="197"/>
    </location>
    <ligand>
        <name>[4Fe-4S] cluster</name>
        <dbReference type="ChEBI" id="CHEBI:49883"/>
    </ligand>
</feature>
<dbReference type="HAMAP" id="MF_00063">
    <property type="entry name" value="CysH"/>
    <property type="match status" value="1"/>
</dbReference>
<dbReference type="GO" id="GO:0005737">
    <property type="term" value="C:cytoplasm"/>
    <property type="evidence" value="ECO:0007669"/>
    <property type="project" value="UniProtKB-SubCell"/>
</dbReference>
<protein>
    <recommendedName>
        <fullName evidence="4">Adenosine 5'-phosphosulfate reductase</fullName>
        <shortName evidence="4">APS reductase</shortName>
        <ecNumber evidence="4">1.8.4.10</ecNumber>
    </recommendedName>
    <alternativeName>
        <fullName evidence="4">5'-adenylylsulfate reductase</fullName>
    </alternativeName>
    <alternativeName>
        <fullName evidence="4">Thioredoxin-dependent 5'-adenylylsulfate reductase</fullName>
    </alternativeName>
</protein>
<feature type="binding site" evidence="4">
    <location>
        <position position="112"/>
    </location>
    <ligand>
        <name>[4Fe-4S] cluster</name>
        <dbReference type="ChEBI" id="CHEBI:49883"/>
    </ligand>
</feature>
<comment type="function">
    <text evidence="4">Catalyzes the formation of sulfite from adenosine 5'-phosphosulfate (APS) using thioredoxin as an electron donor.</text>
</comment>
<dbReference type="Gene3D" id="3.40.50.620">
    <property type="entry name" value="HUPs"/>
    <property type="match status" value="1"/>
</dbReference>
<sequence>MTLAPSPLSDLEDLSAEEVLEHAVERFGQRMYVACSFQKESSVLMHQLLEIDAQARFFTLDTGLFFPETYETWAALERRFGIEIDVYQGPSVARQAALHGDELWKRDPDACCGLRKVSPLEEALADVDAWVSGLRRDQSPGRSRAPKLDRDDRRGVWKVNPLADWDDRDVWRYIHRHDLPYNGLHDRGYGSIGCTHCTKPGEGREGRWANSGRSECGLH</sequence>
<comment type="catalytic activity">
    <reaction evidence="4">
        <text>[thioredoxin]-disulfide + sulfite + AMP + 2 H(+) = adenosine 5'-phosphosulfate + [thioredoxin]-dithiol</text>
        <dbReference type="Rhea" id="RHEA:21976"/>
        <dbReference type="Rhea" id="RHEA-COMP:10698"/>
        <dbReference type="Rhea" id="RHEA-COMP:10700"/>
        <dbReference type="ChEBI" id="CHEBI:15378"/>
        <dbReference type="ChEBI" id="CHEBI:17359"/>
        <dbReference type="ChEBI" id="CHEBI:29950"/>
        <dbReference type="ChEBI" id="CHEBI:50058"/>
        <dbReference type="ChEBI" id="CHEBI:58243"/>
        <dbReference type="ChEBI" id="CHEBI:456215"/>
        <dbReference type="EC" id="1.8.4.10"/>
    </reaction>
</comment>
<comment type="subcellular location">
    <subcellularLocation>
        <location evidence="4">Cytoplasm</location>
    </subcellularLocation>
</comment>
<feature type="active site" description="Nucleophile; cysteine thiosulfonate intermediate" evidence="4">
    <location>
        <position position="216"/>
    </location>
</feature>
<comment type="cofactor">
    <cofactor evidence="4">
        <name>[4Fe-4S] cluster</name>
        <dbReference type="ChEBI" id="CHEBI:49883"/>
    </cofactor>
    <text evidence="4">Binds 1 [4Fe-4S] cluster per subunit.</text>
</comment>
<keyword evidence="4" id="KW-0411">Iron-sulfur</keyword>
<feature type="binding site" evidence="4">
    <location>
        <position position="111"/>
    </location>
    <ligand>
        <name>[4Fe-4S] cluster</name>
        <dbReference type="ChEBI" id="CHEBI:49883"/>
    </ligand>
</feature>
<proteinExistence type="inferred from homology"/>
<comment type="similarity">
    <text evidence="1 4">Belongs to the PAPS reductase family. CysH subfamily.</text>
</comment>
<keyword evidence="4" id="KW-0963">Cytoplasm</keyword>
<dbReference type="GO" id="GO:0051539">
    <property type="term" value="F:4 iron, 4 sulfur cluster binding"/>
    <property type="evidence" value="ECO:0007669"/>
    <property type="project" value="UniProtKB-UniRule"/>
</dbReference>
<dbReference type="Pfam" id="PF01507">
    <property type="entry name" value="PAPS_reduct"/>
    <property type="match status" value="1"/>
</dbReference>
<evidence type="ECO:0000259" key="5">
    <source>
        <dbReference type="Pfam" id="PF01507"/>
    </source>
</evidence>
<dbReference type="SUPFAM" id="SSF52402">
    <property type="entry name" value="Adenine nucleotide alpha hydrolases-like"/>
    <property type="match status" value="1"/>
</dbReference>
<comment type="pathway">
    <text evidence="3 4">Sulfur metabolism; hydrogen sulfide biosynthesis; sulfite from sulfate.</text>
</comment>
<dbReference type="PIRSF" id="PIRSF000857">
    <property type="entry name" value="PAPS_reductase"/>
    <property type="match status" value="1"/>
</dbReference>
<dbReference type="InterPro" id="IPR002500">
    <property type="entry name" value="PAPS_reduct_dom"/>
</dbReference>
<dbReference type="NCBIfam" id="TIGR00434">
    <property type="entry name" value="cysH"/>
    <property type="match status" value="1"/>
</dbReference>
<dbReference type="InterPro" id="IPR004511">
    <property type="entry name" value="PAPS/APS_Rdtase"/>
</dbReference>
<name>A0A6J4SXC2_9ACTN</name>
<dbReference type="GO" id="GO:0070814">
    <property type="term" value="P:hydrogen sulfide biosynthetic process"/>
    <property type="evidence" value="ECO:0007669"/>
    <property type="project" value="UniProtKB-UniRule"/>
</dbReference>
<feature type="binding site" evidence="4">
    <location>
        <position position="194"/>
    </location>
    <ligand>
        <name>[4Fe-4S] cluster</name>
        <dbReference type="ChEBI" id="CHEBI:49883"/>
    </ligand>
</feature>
<dbReference type="AlphaFoldDB" id="A0A6J4SXC2"/>
<evidence type="ECO:0000256" key="1">
    <source>
        <dbReference type="ARBA" id="ARBA00009732"/>
    </source>
</evidence>